<sequence length="113" mass="12268">MGKMKKILVTMLILLFFGTSQISEAAGYLVYEVSFPLGTFTSSNDSSKEEETKNAGASQSTTEGTDKKENYSSSTSEEISANHSTESPHCIEESSFSEMIVDSTVSSSDQKKE</sequence>
<reference evidence="3 4" key="1">
    <citation type="submission" date="2020-03" db="EMBL/GenBank/DDBJ databases">
        <title>Characterization of ganglioside-mimicking enterococci.</title>
        <authorList>
            <person name="Patry R.T."/>
            <person name="Nothaft H."/>
            <person name="Bridger R."/>
            <person name="Shajahan A."/>
            <person name="Huynh S."/>
            <person name="Sanchez S."/>
            <person name="Azadi P."/>
            <person name="Cooper K."/>
            <person name="Miller W.G."/>
            <person name="Parker C.T."/>
            <person name="Wells L."/>
            <person name="Szymanski C.M."/>
        </authorList>
    </citation>
    <scope>NUCLEOTIDE SEQUENCE [LARGE SCALE GENOMIC DNA]</scope>
    <source>
        <strain evidence="3 4">EGM181</strain>
    </source>
</reference>
<evidence type="ECO:0000256" key="1">
    <source>
        <dbReference type="SAM" id="MobiDB-lite"/>
    </source>
</evidence>
<dbReference type="Proteomes" id="UP000516696">
    <property type="component" value="Chromosome"/>
</dbReference>
<feature type="signal peptide" evidence="2">
    <location>
        <begin position="1"/>
        <end position="25"/>
    </location>
</feature>
<proteinExistence type="predicted"/>
<organism evidence="3 4">
    <name type="scientific">Enterococcus gallinarum</name>
    <dbReference type="NCBI Taxonomy" id="1353"/>
    <lineage>
        <taxon>Bacteria</taxon>
        <taxon>Bacillati</taxon>
        <taxon>Bacillota</taxon>
        <taxon>Bacilli</taxon>
        <taxon>Lactobacillales</taxon>
        <taxon>Enterococcaceae</taxon>
        <taxon>Enterococcus</taxon>
    </lineage>
</organism>
<gene>
    <name evidence="3" type="ORF">EGM181_03705</name>
</gene>
<accession>A0AAE7MMX0</accession>
<feature type="compositionally biased region" description="Polar residues" evidence="1">
    <location>
        <begin position="71"/>
        <end position="87"/>
    </location>
</feature>
<keyword evidence="2" id="KW-0732">Signal</keyword>
<feature type="chain" id="PRO_5041966949" evidence="2">
    <location>
        <begin position="26"/>
        <end position="113"/>
    </location>
</feature>
<dbReference type="AlphaFoldDB" id="A0AAE7MMX0"/>
<evidence type="ECO:0000313" key="3">
    <source>
        <dbReference type="EMBL" id="QOG26425.1"/>
    </source>
</evidence>
<protein>
    <submittedName>
        <fullName evidence="3">Uncharacterized protein</fullName>
    </submittedName>
</protein>
<evidence type="ECO:0000313" key="4">
    <source>
        <dbReference type="Proteomes" id="UP000516696"/>
    </source>
</evidence>
<dbReference type="RefSeq" id="WP_002333903.1">
    <property type="nucleotide sequence ID" value="NZ_CP050485.1"/>
</dbReference>
<name>A0AAE7MMX0_ENTGA</name>
<dbReference type="EMBL" id="CP050485">
    <property type="protein sequence ID" value="QOG26425.1"/>
    <property type="molecule type" value="Genomic_DNA"/>
</dbReference>
<evidence type="ECO:0000256" key="2">
    <source>
        <dbReference type="SAM" id="SignalP"/>
    </source>
</evidence>
<feature type="region of interest" description="Disordered" evidence="1">
    <location>
        <begin position="40"/>
        <end position="113"/>
    </location>
</feature>
<feature type="compositionally biased region" description="Polar residues" evidence="1">
    <location>
        <begin position="103"/>
        <end position="113"/>
    </location>
</feature>